<organism evidence="2 3">
    <name type="scientific">Notothenia coriiceps</name>
    <name type="common">black rockcod</name>
    <dbReference type="NCBI Taxonomy" id="8208"/>
    <lineage>
        <taxon>Eukaryota</taxon>
        <taxon>Metazoa</taxon>
        <taxon>Chordata</taxon>
        <taxon>Craniata</taxon>
        <taxon>Vertebrata</taxon>
        <taxon>Euteleostomi</taxon>
        <taxon>Actinopterygii</taxon>
        <taxon>Neopterygii</taxon>
        <taxon>Teleostei</taxon>
        <taxon>Neoteleostei</taxon>
        <taxon>Acanthomorphata</taxon>
        <taxon>Eupercaria</taxon>
        <taxon>Perciformes</taxon>
        <taxon>Notothenioidei</taxon>
        <taxon>Nototheniidae</taxon>
        <taxon>Notothenia</taxon>
    </lineage>
</organism>
<proteinExistence type="predicted"/>
<reference evidence="3" key="1">
    <citation type="submission" date="2025-08" db="UniProtKB">
        <authorList>
            <consortium name="RefSeq"/>
        </authorList>
    </citation>
    <scope>IDENTIFICATION</scope>
    <source>
        <tissue evidence="3">Muscle</tissue>
    </source>
</reference>
<feature type="non-terminal residue" evidence="3">
    <location>
        <position position="105"/>
    </location>
</feature>
<evidence type="ECO:0000256" key="1">
    <source>
        <dbReference type="SAM" id="MobiDB-lite"/>
    </source>
</evidence>
<sequence>MLALSPIIHPRIKEFRSGLGSARKDVPPSPLSLHDRYSSPAAGSAKRRLFGDDCPAPLTATLSPMSSPAKRLTFTSSSTLRIGGQGGGVLSIPLQGRKQDQRFKR</sequence>
<keyword evidence="2" id="KW-1185">Reference proteome</keyword>
<protein>
    <submittedName>
        <fullName evidence="3">Retinoblastoma-like protein 1</fullName>
    </submittedName>
</protein>
<dbReference type="GeneID" id="104957192"/>
<gene>
    <name evidence="3" type="primary">LOC104957192</name>
</gene>
<feature type="compositionally biased region" description="Basic and acidic residues" evidence="1">
    <location>
        <begin position="17"/>
        <end position="26"/>
    </location>
</feature>
<accession>A0A6I9P896</accession>
<dbReference type="RefSeq" id="XP_010783103.1">
    <property type="nucleotide sequence ID" value="XM_010784801.1"/>
</dbReference>
<name>A0A6I9P896_9TELE</name>
<dbReference type="OrthoDB" id="844594at2759"/>
<feature type="region of interest" description="Disordered" evidence="1">
    <location>
        <begin position="77"/>
        <end position="105"/>
    </location>
</feature>
<feature type="region of interest" description="Disordered" evidence="1">
    <location>
        <begin position="17"/>
        <end position="48"/>
    </location>
</feature>
<evidence type="ECO:0000313" key="3">
    <source>
        <dbReference type="RefSeq" id="XP_010783103.1"/>
    </source>
</evidence>
<dbReference type="Proteomes" id="UP000504611">
    <property type="component" value="Unplaced"/>
</dbReference>
<dbReference type="AlphaFoldDB" id="A0A6I9P896"/>
<evidence type="ECO:0000313" key="2">
    <source>
        <dbReference type="Proteomes" id="UP000504611"/>
    </source>
</evidence>
<dbReference type="KEGG" id="ncc:104957192"/>